<dbReference type="KEGG" id="lbc:LACBIDRAFT_329790"/>
<dbReference type="InParanoid" id="B0DJ89"/>
<dbReference type="RefSeq" id="XP_001884037.1">
    <property type="nucleotide sequence ID" value="XM_001884002.1"/>
</dbReference>
<feature type="region of interest" description="Disordered" evidence="1">
    <location>
        <begin position="348"/>
        <end position="374"/>
    </location>
</feature>
<dbReference type="HOGENOM" id="CLU_739805_0_0_1"/>
<evidence type="ECO:0000256" key="1">
    <source>
        <dbReference type="SAM" id="MobiDB-lite"/>
    </source>
</evidence>
<organism evidence="3">
    <name type="scientific">Laccaria bicolor (strain S238N-H82 / ATCC MYA-4686)</name>
    <name type="common">Bicoloured deceiver</name>
    <name type="synonym">Laccaria laccata var. bicolor</name>
    <dbReference type="NCBI Taxonomy" id="486041"/>
    <lineage>
        <taxon>Eukaryota</taxon>
        <taxon>Fungi</taxon>
        <taxon>Dikarya</taxon>
        <taxon>Basidiomycota</taxon>
        <taxon>Agaricomycotina</taxon>
        <taxon>Agaricomycetes</taxon>
        <taxon>Agaricomycetidae</taxon>
        <taxon>Agaricales</taxon>
        <taxon>Agaricineae</taxon>
        <taxon>Hydnangiaceae</taxon>
        <taxon>Laccaria</taxon>
    </lineage>
</organism>
<protein>
    <submittedName>
        <fullName evidence="2">Predicted protein</fullName>
    </submittedName>
</protein>
<evidence type="ECO:0000313" key="2">
    <source>
        <dbReference type="EMBL" id="EDR05479.1"/>
    </source>
</evidence>
<dbReference type="Proteomes" id="UP000001194">
    <property type="component" value="Unassembled WGS sequence"/>
</dbReference>
<sequence length="374" mass="41240">MARGAKGKAAKAPKPVIPTIDWIGNNNALIWKLLNEIEKKQNCSVLYGSKKVLEDSKIKVYKRISEAILPEWYALDPDAIGNRMKNKAEDLYARYKKEIKRLQQTGGGLGGNDDSPDDPDDVNEYLTCYIPNTGPDITTTQEALNVWAPCGNFGAGGNEDNIDPQLRSTVTTQAGAPQPDVTDATHQRLPLGDISVDNRAIPEAPTPAVTPSAPPMTPARPPPQSTPGGKENTAPVTGKKGPKESSFVLASIVETAKSSIKKIPQKRSFEETLCEISQFVFILIAILYCSPWFRQNMEAANNRAAVLNQQNERRLRLEELEQCIKLHTLGVYSKEELLNLLRDLDGSQPAPKRVCPRSPSPRWDIENDGFELND</sequence>
<dbReference type="GeneID" id="6079480"/>
<feature type="compositionally biased region" description="Pro residues" evidence="1">
    <location>
        <begin position="212"/>
        <end position="225"/>
    </location>
</feature>
<name>B0DJ89_LACBS</name>
<dbReference type="AlphaFoldDB" id="B0DJ89"/>
<keyword evidence="3" id="KW-1185">Reference proteome</keyword>
<proteinExistence type="predicted"/>
<dbReference type="EMBL" id="DS547113">
    <property type="protein sequence ID" value="EDR05479.1"/>
    <property type="molecule type" value="Genomic_DNA"/>
</dbReference>
<feature type="region of interest" description="Disordered" evidence="1">
    <location>
        <begin position="198"/>
        <end position="242"/>
    </location>
</feature>
<accession>B0DJ89</accession>
<feature type="compositionally biased region" description="Low complexity" evidence="1">
    <location>
        <begin position="202"/>
        <end position="211"/>
    </location>
</feature>
<evidence type="ECO:0000313" key="3">
    <source>
        <dbReference type="Proteomes" id="UP000001194"/>
    </source>
</evidence>
<gene>
    <name evidence="2" type="ORF">LACBIDRAFT_329790</name>
</gene>
<dbReference type="OrthoDB" id="3211402at2759"/>
<reference evidence="2 3" key="1">
    <citation type="journal article" date="2008" name="Nature">
        <title>The genome of Laccaria bicolor provides insights into mycorrhizal symbiosis.</title>
        <authorList>
            <person name="Martin F."/>
            <person name="Aerts A."/>
            <person name="Ahren D."/>
            <person name="Brun A."/>
            <person name="Danchin E.G.J."/>
            <person name="Duchaussoy F."/>
            <person name="Gibon J."/>
            <person name="Kohler A."/>
            <person name="Lindquist E."/>
            <person name="Pereda V."/>
            <person name="Salamov A."/>
            <person name="Shapiro H.J."/>
            <person name="Wuyts J."/>
            <person name="Blaudez D."/>
            <person name="Buee M."/>
            <person name="Brokstein P."/>
            <person name="Canbaeck B."/>
            <person name="Cohen D."/>
            <person name="Courty P.E."/>
            <person name="Coutinho P.M."/>
            <person name="Delaruelle C."/>
            <person name="Detter J.C."/>
            <person name="Deveau A."/>
            <person name="DiFazio S."/>
            <person name="Duplessis S."/>
            <person name="Fraissinet-Tachet L."/>
            <person name="Lucic E."/>
            <person name="Frey-Klett P."/>
            <person name="Fourrey C."/>
            <person name="Feussner I."/>
            <person name="Gay G."/>
            <person name="Grimwood J."/>
            <person name="Hoegger P.J."/>
            <person name="Jain P."/>
            <person name="Kilaru S."/>
            <person name="Labbe J."/>
            <person name="Lin Y.C."/>
            <person name="Legue V."/>
            <person name="Le Tacon F."/>
            <person name="Marmeisse R."/>
            <person name="Melayah D."/>
            <person name="Montanini B."/>
            <person name="Muratet M."/>
            <person name="Nehls U."/>
            <person name="Niculita-Hirzel H."/>
            <person name="Oudot-Le Secq M.P."/>
            <person name="Peter M."/>
            <person name="Quesneville H."/>
            <person name="Rajashekar B."/>
            <person name="Reich M."/>
            <person name="Rouhier N."/>
            <person name="Schmutz J."/>
            <person name="Yin T."/>
            <person name="Chalot M."/>
            <person name="Henrissat B."/>
            <person name="Kuees U."/>
            <person name="Lucas S."/>
            <person name="Van de Peer Y."/>
            <person name="Podila G.K."/>
            <person name="Polle A."/>
            <person name="Pukkila P.J."/>
            <person name="Richardson P.M."/>
            <person name="Rouze P."/>
            <person name="Sanders I.R."/>
            <person name="Stajich J.E."/>
            <person name="Tunlid A."/>
            <person name="Tuskan G."/>
            <person name="Grigoriev I.V."/>
        </authorList>
    </citation>
    <scope>NUCLEOTIDE SEQUENCE [LARGE SCALE GENOMIC DNA]</scope>
    <source>
        <strain evidence="3">S238N-H82 / ATCC MYA-4686</strain>
    </source>
</reference>